<proteinExistence type="predicted"/>
<dbReference type="EMBL" id="CATOUU010000822">
    <property type="protein sequence ID" value="CAI9951049.1"/>
    <property type="molecule type" value="Genomic_DNA"/>
</dbReference>
<organism evidence="1">
    <name type="scientific">Hexamita inflata</name>
    <dbReference type="NCBI Taxonomy" id="28002"/>
    <lineage>
        <taxon>Eukaryota</taxon>
        <taxon>Metamonada</taxon>
        <taxon>Diplomonadida</taxon>
        <taxon>Hexamitidae</taxon>
        <taxon>Hexamitinae</taxon>
        <taxon>Hexamita</taxon>
    </lineage>
</organism>
<reference evidence="2 3" key="2">
    <citation type="submission" date="2024-07" db="EMBL/GenBank/DDBJ databases">
        <authorList>
            <person name="Akdeniz Z."/>
        </authorList>
    </citation>
    <scope>NUCLEOTIDE SEQUENCE [LARGE SCALE GENOMIC DNA]</scope>
</reference>
<reference evidence="1" key="1">
    <citation type="submission" date="2023-06" db="EMBL/GenBank/DDBJ databases">
        <authorList>
            <person name="Kurt Z."/>
        </authorList>
    </citation>
    <scope>NUCLEOTIDE SEQUENCE</scope>
</reference>
<protein>
    <submittedName>
        <fullName evidence="2">Hypothetical_protein</fullName>
    </submittedName>
</protein>
<comment type="caution">
    <text evidence="1">The sequence shown here is derived from an EMBL/GenBank/DDBJ whole genome shotgun (WGS) entry which is preliminary data.</text>
</comment>
<evidence type="ECO:0000313" key="3">
    <source>
        <dbReference type="Proteomes" id="UP001642409"/>
    </source>
</evidence>
<gene>
    <name evidence="2" type="ORF">HINF_LOCUS33162</name>
    <name evidence="1" type="ORF">HINF_LOCUS38694</name>
</gene>
<sequence length="300" mass="36131">MNSSVGIKVQINKLLQTIRLFQLTLINQKPETLSLFKRTLNEPDQARDLFQILGNSEFQQIIGQCSQIGLQQNRTLQQMCAHNTQVLECFEEVMRDPDLLQMYKQVMKPDKDNQINNKLKHNQYIRKFYTAQFNRGLNQFLKEKEDRTPKQIAIAIQNMDQSARTQFWQCLASNFPQKTKEQYQQYFNVSYKQEIYDDRINTADVSYIQQYCELNKHLSVKQIKKQLQQVYFKDRNIFEKSIYQFVENTKRKLQNWVKQRRENILRNNILKWPRTNFWCVSNLICFNKQCQLESLQYQAH</sequence>
<keyword evidence="3" id="KW-1185">Reference proteome</keyword>
<dbReference type="AlphaFoldDB" id="A0AA86QDI2"/>
<evidence type="ECO:0000313" key="1">
    <source>
        <dbReference type="EMBL" id="CAI9951049.1"/>
    </source>
</evidence>
<name>A0AA86QDI2_9EUKA</name>
<dbReference type="Proteomes" id="UP001642409">
    <property type="component" value="Unassembled WGS sequence"/>
</dbReference>
<dbReference type="EMBL" id="CAXDID020000115">
    <property type="protein sequence ID" value="CAL6030285.1"/>
    <property type="molecule type" value="Genomic_DNA"/>
</dbReference>
<accession>A0AA86QDI2</accession>
<evidence type="ECO:0000313" key="2">
    <source>
        <dbReference type="EMBL" id="CAL6030285.1"/>
    </source>
</evidence>